<name>A0A8H7WE85_9HELO</name>
<evidence type="ECO:0000256" key="4">
    <source>
        <dbReference type="ARBA" id="ARBA00023128"/>
    </source>
</evidence>
<keyword evidence="5" id="KW-0687">Ribonucleoprotein</keyword>
<evidence type="ECO:0000313" key="8">
    <source>
        <dbReference type="EMBL" id="KAG4423210.1"/>
    </source>
</evidence>
<evidence type="ECO:0000256" key="7">
    <source>
        <dbReference type="SAM" id="MobiDB-lite"/>
    </source>
</evidence>
<dbReference type="OrthoDB" id="19439at2759"/>
<protein>
    <recommendedName>
        <fullName evidence="6">Large ribosomal subunit protein mL49</fullName>
    </recommendedName>
</protein>
<proteinExistence type="inferred from homology"/>
<dbReference type="GO" id="GO:0003735">
    <property type="term" value="F:structural constituent of ribosome"/>
    <property type="evidence" value="ECO:0007669"/>
    <property type="project" value="InterPro"/>
</dbReference>
<dbReference type="GO" id="GO:0006412">
    <property type="term" value="P:translation"/>
    <property type="evidence" value="ECO:0007669"/>
    <property type="project" value="InterPro"/>
</dbReference>
<evidence type="ECO:0000256" key="2">
    <source>
        <dbReference type="ARBA" id="ARBA00005677"/>
    </source>
</evidence>
<reference evidence="8" key="1">
    <citation type="submission" date="2021-02" db="EMBL/GenBank/DDBJ databases">
        <title>Genome sequence Cadophora malorum strain M34.</title>
        <authorList>
            <person name="Stefanovic E."/>
            <person name="Vu D."/>
            <person name="Scully C."/>
            <person name="Dijksterhuis J."/>
            <person name="Roader J."/>
            <person name="Houbraken J."/>
        </authorList>
    </citation>
    <scope>NUCLEOTIDE SEQUENCE</scope>
    <source>
        <strain evidence="8">M34</strain>
    </source>
</reference>
<keyword evidence="4" id="KW-0496">Mitochondrion</keyword>
<dbReference type="PANTHER" id="PTHR13477:SF0">
    <property type="entry name" value="LARGE RIBOSOMAL SUBUNIT PROTEIN ML49"/>
    <property type="match status" value="1"/>
</dbReference>
<comment type="subcellular location">
    <subcellularLocation>
        <location evidence="1">Mitochondrion</location>
    </subcellularLocation>
</comment>
<comment type="caution">
    <text evidence="8">The sequence shown here is derived from an EMBL/GenBank/DDBJ whole genome shotgun (WGS) entry which is preliminary data.</text>
</comment>
<gene>
    <name evidence="8" type="ORF">IFR04_003708</name>
</gene>
<sequence length="156" mass="17239">MASTLPLPFLRPMSLPRPSTVHKYLNLSRPLLSQTTTIRKASITTSSSPSPSSSTPLSTPPPTTATTTSSPPLKPYRLIRTPSNKLPIYLLWKRGGNKKLTRVRKIEGDVNLLKSDLQAALGVKEGDVTVNQLARQVIVKGHMKPQIEQFFKDLQQ</sequence>
<evidence type="ECO:0000256" key="5">
    <source>
        <dbReference type="ARBA" id="ARBA00023274"/>
    </source>
</evidence>
<accession>A0A8H7WE85</accession>
<dbReference type="PANTHER" id="PTHR13477">
    <property type="entry name" value="MITOCHONDRIAL 39S RIBOSOMAL PROTEIN L49"/>
    <property type="match status" value="1"/>
</dbReference>
<evidence type="ECO:0000256" key="6">
    <source>
        <dbReference type="ARBA" id="ARBA00035191"/>
    </source>
</evidence>
<evidence type="ECO:0000313" key="9">
    <source>
        <dbReference type="Proteomes" id="UP000664132"/>
    </source>
</evidence>
<keyword evidence="3" id="KW-0689">Ribosomal protein</keyword>
<dbReference type="GO" id="GO:0005762">
    <property type="term" value="C:mitochondrial large ribosomal subunit"/>
    <property type="evidence" value="ECO:0007669"/>
    <property type="project" value="TreeGrafter"/>
</dbReference>
<dbReference type="Pfam" id="PF05046">
    <property type="entry name" value="Img2"/>
    <property type="match status" value="1"/>
</dbReference>
<comment type="similarity">
    <text evidence="2">Belongs to the mitochondrion-specific ribosomal protein mL49 family.</text>
</comment>
<dbReference type="EMBL" id="JAFJYH010000038">
    <property type="protein sequence ID" value="KAG4423210.1"/>
    <property type="molecule type" value="Genomic_DNA"/>
</dbReference>
<keyword evidence="9" id="KW-1185">Reference proteome</keyword>
<organism evidence="8 9">
    <name type="scientific">Cadophora malorum</name>
    <dbReference type="NCBI Taxonomy" id="108018"/>
    <lineage>
        <taxon>Eukaryota</taxon>
        <taxon>Fungi</taxon>
        <taxon>Dikarya</taxon>
        <taxon>Ascomycota</taxon>
        <taxon>Pezizomycotina</taxon>
        <taxon>Leotiomycetes</taxon>
        <taxon>Helotiales</taxon>
        <taxon>Ploettnerulaceae</taxon>
        <taxon>Cadophora</taxon>
    </lineage>
</organism>
<dbReference type="Gene3D" id="3.30.780.10">
    <property type="entry name" value="SUI1-like domain"/>
    <property type="match status" value="1"/>
</dbReference>
<dbReference type="AlphaFoldDB" id="A0A8H7WE85"/>
<dbReference type="Proteomes" id="UP000664132">
    <property type="component" value="Unassembled WGS sequence"/>
</dbReference>
<evidence type="ECO:0000256" key="3">
    <source>
        <dbReference type="ARBA" id="ARBA00022980"/>
    </source>
</evidence>
<feature type="region of interest" description="Disordered" evidence="7">
    <location>
        <begin position="40"/>
        <end position="78"/>
    </location>
</feature>
<dbReference type="InterPro" id="IPR007740">
    <property type="entry name" value="Ribosomal_mL49"/>
</dbReference>
<evidence type="ECO:0000256" key="1">
    <source>
        <dbReference type="ARBA" id="ARBA00004173"/>
    </source>
</evidence>
<feature type="compositionally biased region" description="Low complexity" evidence="7">
    <location>
        <begin position="44"/>
        <end position="57"/>
    </location>
</feature>